<dbReference type="EMBL" id="JFHN01000045">
    <property type="protein sequence ID" value="EXU75744.1"/>
    <property type="molecule type" value="Genomic_DNA"/>
</dbReference>
<sequence>MLFIDKNGMTDAERIVKKRFTTIERQDLNQINGIVVHQTSSSTHPEIARKNITEASTAKW</sequence>
<dbReference type="PATRIC" id="fig|69222.5.peg.2210"/>
<evidence type="ECO:0008006" key="3">
    <source>
        <dbReference type="Google" id="ProtNLM"/>
    </source>
</evidence>
<organism evidence="1 2">
    <name type="scientific">Erwinia mallotivora</name>
    <dbReference type="NCBI Taxonomy" id="69222"/>
    <lineage>
        <taxon>Bacteria</taxon>
        <taxon>Pseudomonadati</taxon>
        <taxon>Pseudomonadota</taxon>
        <taxon>Gammaproteobacteria</taxon>
        <taxon>Enterobacterales</taxon>
        <taxon>Erwiniaceae</taxon>
        <taxon>Erwinia</taxon>
    </lineage>
</organism>
<evidence type="ECO:0000313" key="1">
    <source>
        <dbReference type="EMBL" id="EXU75744.1"/>
    </source>
</evidence>
<dbReference type="Proteomes" id="UP000019918">
    <property type="component" value="Unassembled WGS sequence"/>
</dbReference>
<accession>A0A014MCG5</accession>
<name>A0A014MCG5_9GAMM</name>
<protein>
    <recommendedName>
        <fullName evidence="3">N-acetylmuramoyl-L-alanine amidase</fullName>
    </recommendedName>
</protein>
<proteinExistence type="predicted"/>
<evidence type="ECO:0000313" key="2">
    <source>
        <dbReference type="Proteomes" id="UP000019918"/>
    </source>
</evidence>
<reference evidence="1 2" key="1">
    <citation type="submission" date="2014-02" db="EMBL/GenBank/DDBJ databases">
        <title>Draft genome of Erwinia mallotivora strain BT-MARDI, a papaya dieback pathogen.</title>
        <authorList>
            <person name="Redzuan R."/>
            <person name="Abu Bakar N."/>
            <person name="Badrun R."/>
            <person name="Mohd Raih M.F."/>
            <person name="Rozano L."/>
            <person name="Mat Amin N."/>
        </authorList>
    </citation>
    <scope>NUCLEOTIDE SEQUENCE [LARGE SCALE GENOMIC DNA]</scope>
    <source>
        <strain evidence="1 2">BT-MARDI</strain>
    </source>
</reference>
<dbReference type="AlphaFoldDB" id="A0A014MCG5"/>
<dbReference type="RefSeq" id="WP_034937085.1">
    <property type="nucleotide sequence ID" value="NZ_JFHN01000045.1"/>
</dbReference>
<keyword evidence="2" id="KW-1185">Reference proteome</keyword>
<comment type="caution">
    <text evidence="1">The sequence shown here is derived from an EMBL/GenBank/DDBJ whole genome shotgun (WGS) entry which is preliminary data.</text>
</comment>
<dbReference type="STRING" id="69222.BG55_10680"/>
<gene>
    <name evidence="1" type="ORF">BG55_10680</name>
</gene>